<feature type="transmembrane region" description="Helical" evidence="9">
    <location>
        <begin position="122"/>
        <end position="141"/>
    </location>
</feature>
<dbReference type="PANTHER" id="PTHR35011">
    <property type="entry name" value="2,3-DIKETO-L-GULONATE TRAP TRANSPORTER SMALL PERMEASE PROTEIN YIAM"/>
    <property type="match status" value="1"/>
</dbReference>
<keyword evidence="7 9" id="KW-0472">Membrane</keyword>
<comment type="similarity">
    <text evidence="8 9">Belongs to the TRAP transporter small permease family.</text>
</comment>
<dbReference type="Pfam" id="PF04290">
    <property type="entry name" value="DctQ"/>
    <property type="match status" value="1"/>
</dbReference>
<proteinExistence type="inferred from homology"/>
<keyword evidence="6 9" id="KW-1133">Transmembrane helix</keyword>
<keyword evidence="5 9" id="KW-0812">Transmembrane</keyword>
<dbReference type="GO" id="GO:0022857">
    <property type="term" value="F:transmembrane transporter activity"/>
    <property type="evidence" value="ECO:0007669"/>
    <property type="project" value="UniProtKB-UniRule"/>
</dbReference>
<evidence type="ECO:0000256" key="5">
    <source>
        <dbReference type="ARBA" id="ARBA00022692"/>
    </source>
</evidence>
<dbReference type="EMBL" id="LS483470">
    <property type="protein sequence ID" value="SQI43129.1"/>
    <property type="molecule type" value="Genomic_DNA"/>
</dbReference>
<name>A0A2X4UXK1_9GAMM</name>
<evidence type="ECO:0000256" key="2">
    <source>
        <dbReference type="ARBA" id="ARBA00022448"/>
    </source>
</evidence>
<feature type="domain" description="Tripartite ATP-independent periplasmic transporters DctQ component" evidence="10">
    <location>
        <begin position="20"/>
        <end position="149"/>
    </location>
</feature>
<comment type="function">
    <text evidence="9">Part of the tripartite ATP-independent periplasmic (TRAP) transport system.</text>
</comment>
<comment type="subcellular location">
    <subcellularLocation>
        <location evidence="1 9">Cell inner membrane</location>
        <topology evidence="1 9">Multi-pass membrane protein</topology>
    </subcellularLocation>
</comment>
<dbReference type="InterPro" id="IPR007387">
    <property type="entry name" value="TRAP_DctQ"/>
</dbReference>
<keyword evidence="4 9" id="KW-0997">Cell inner membrane</keyword>
<evidence type="ECO:0000256" key="9">
    <source>
        <dbReference type="RuleBase" id="RU369079"/>
    </source>
</evidence>
<keyword evidence="2 9" id="KW-0813">Transport</keyword>
<evidence type="ECO:0000313" key="12">
    <source>
        <dbReference type="Proteomes" id="UP000249005"/>
    </source>
</evidence>
<dbReference type="PANTHER" id="PTHR35011:SF5">
    <property type="entry name" value="SIALIC ACID TRAP TRANSPORTER SMALL PERMEASE PROTEIN SIAQ"/>
    <property type="match status" value="1"/>
</dbReference>
<comment type="subunit">
    <text evidence="9">The complex comprises the extracytoplasmic solute receptor protein and the two transmembrane proteins.</text>
</comment>
<gene>
    <name evidence="11" type="primary">siaT_2</name>
    <name evidence="11" type="ORF">NCTC12151_02867</name>
</gene>
<dbReference type="OrthoDB" id="4964541at2"/>
<evidence type="ECO:0000256" key="3">
    <source>
        <dbReference type="ARBA" id="ARBA00022475"/>
    </source>
</evidence>
<evidence type="ECO:0000313" key="11">
    <source>
        <dbReference type="EMBL" id="SQI43129.1"/>
    </source>
</evidence>
<evidence type="ECO:0000256" key="1">
    <source>
        <dbReference type="ARBA" id="ARBA00004429"/>
    </source>
</evidence>
<dbReference type="GO" id="GO:0015740">
    <property type="term" value="P:C4-dicarboxylate transport"/>
    <property type="evidence" value="ECO:0007669"/>
    <property type="project" value="TreeGrafter"/>
</dbReference>
<evidence type="ECO:0000256" key="6">
    <source>
        <dbReference type="ARBA" id="ARBA00022989"/>
    </source>
</evidence>
<sequence>MFRMLGKVTDALASLAVIGIVGITVVAVFMRWLLNDPLVWGEEVLIVCYIWMIMLGAASAMRKRMHVSIDAFTSMLPPRGQVLFAVITDLISIVALSIFGYLGYELAEIAEDKLTSILSISYFYIDIAVPIGAFVMVLFCLQHLYQDMKKLIGGEAKCQ</sequence>
<dbReference type="InterPro" id="IPR055348">
    <property type="entry name" value="DctQ"/>
</dbReference>
<organism evidence="11 12">
    <name type="scientific">Leminorella richardii</name>
    <dbReference type="NCBI Taxonomy" id="158841"/>
    <lineage>
        <taxon>Bacteria</taxon>
        <taxon>Pseudomonadati</taxon>
        <taxon>Pseudomonadota</taxon>
        <taxon>Gammaproteobacteria</taxon>
        <taxon>Enterobacterales</taxon>
        <taxon>Budviciaceae</taxon>
        <taxon>Leminorella</taxon>
    </lineage>
</organism>
<evidence type="ECO:0000256" key="8">
    <source>
        <dbReference type="ARBA" id="ARBA00038436"/>
    </source>
</evidence>
<evidence type="ECO:0000259" key="10">
    <source>
        <dbReference type="Pfam" id="PF04290"/>
    </source>
</evidence>
<dbReference type="GO" id="GO:0005886">
    <property type="term" value="C:plasma membrane"/>
    <property type="evidence" value="ECO:0007669"/>
    <property type="project" value="UniProtKB-SubCell"/>
</dbReference>
<feature type="transmembrane region" description="Helical" evidence="9">
    <location>
        <begin position="44"/>
        <end position="61"/>
    </location>
</feature>
<keyword evidence="12" id="KW-1185">Reference proteome</keyword>
<protein>
    <recommendedName>
        <fullName evidence="9">TRAP transporter small permease protein</fullName>
    </recommendedName>
</protein>
<dbReference type="Proteomes" id="UP000249005">
    <property type="component" value="Chromosome 1"/>
</dbReference>
<feature type="transmembrane region" description="Helical" evidence="9">
    <location>
        <begin position="12"/>
        <end position="32"/>
    </location>
</feature>
<evidence type="ECO:0000256" key="7">
    <source>
        <dbReference type="ARBA" id="ARBA00023136"/>
    </source>
</evidence>
<dbReference type="AlphaFoldDB" id="A0A2X4UXK1"/>
<feature type="transmembrane region" description="Helical" evidence="9">
    <location>
        <begin position="82"/>
        <end position="102"/>
    </location>
</feature>
<dbReference type="KEGG" id="lri:NCTC12151_02867"/>
<reference evidence="11 12" key="1">
    <citation type="submission" date="2018-06" db="EMBL/GenBank/DDBJ databases">
        <authorList>
            <consortium name="Pathogen Informatics"/>
            <person name="Doyle S."/>
        </authorList>
    </citation>
    <scope>NUCLEOTIDE SEQUENCE [LARGE SCALE GENOMIC DNA]</scope>
    <source>
        <strain evidence="11 12">NCTC12151</strain>
    </source>
</reference>
<dbReference type="RefSeq" id="WP_111741243.1">
    <property type="nucleotide sequence ID" value="NZ_LR698987.1"/>
</dbReference>
<keyword evidence="3" id="KW-1003">Cell membrane</keyword>
<accession>A0A2X4UXK1</accession>
<evidence type="ECO:0000256" key="4">
    <source>
        <dbReference type="ARBA" id="ARBA00022519"/>
    </source>
</evidence>